<keyword evidence="3" id="KW-1185">Reference proteome</keyword>
<dbReference type="Proteomes" id="UP001500390">
    <property type="component" value="Unassembled WGS sequence"/>
</dbReference>
<gene>
    <name evidence="2" type="ORF">GCM10023153_07350</name>
</gene>
<dbReference type="EMBL" id="BAABFX010000013">
    <property type="protein sequence ID" value="GAA4390363.1"/>
    <property type="molecule type" value="Genomic_DNA"/>
</dbReference>
<accession>A0ABP8JG86</accession>
<protein>
    <submittedName>
        <fullName evidence="2">Type II toxin-antitoxin system PemK/MazF family toxin</fullName>
    </submittedName>
</protein>
<dbReference type="SUPFAM" id="SSF50118">
    <property type="entry name" value="Cell growth inhibitor/plasmid maintenance toxic component"/>
    <property type="match status" value="1"/>
</dbReference>
<evidence type="ECO:0000313" key="3">
    <source>
        <dbReference type="Proteomes" id="UP001500390"/>
    </source>
</evidence>
<organism evidence="2 3">
    <name type="scientific">Ornithinibacter aureus</name>
    <dbReference type="NCBI Taxonomy" id="622664"/>
    <lineage>
        <taxon>Bacteria</taxon>
        <taxon>Bacillati</taxon>
        <taxon>Actinomycetota</taxon>
        <taxon>Actinomycetes</taxon>
        <taxon>Micrococcales</taxon>
        <taxon>Intrasporangiaceae</taxon>
        <taxon>Ornithinibacter</taxon>
    </lineage>
</organism>
<sequence length="193" mass="20805">MATPSNSTQALLRSAASSILRWLSRRSAGSTSTPSTPGTVPGTVPGPRPGSREGRSPQAGLGYPGDYRGPLTPRYSPNPDGRPDPGEIVWTWVPYEEDHSQGKDRPVLLVGTDGPWLLALQLTSKDHVGGTGQRSGRNWVDIGTGAWDRKGRPSEVRVDRVVRVDPDAVRREGAVLARERFDDVARAVAGVHR</sequence>
<reference evidence="3" key="1">
    <citation type="journal article" date="2019" name="Int. J. Syst. Evol. Microbiol.">
        <title>The Global Catalogue of Microorganisms (GCM) 10K type strain sequencing project: providing services to taxonomists for standard genome sequencing and annotation.</title>
        <authorList>
            <consortium name="The Broad Institute Genomics Platform"/>
            <consortium name="The Broad Institute Genome Sequencing Center for Infectious Disease"/>
            <person name="Wu L."/>
            <person name="Ma J."/>
        </authorList>
    </citation>
    <scope>NUCLEOTIDE SEQUENCE [LARGE SCALE GENOMIC DNA]</scope>
    <source>
        <strain evidence="3">JCM 17738</strain>
    </source>
</reference>
<dbReference type="InterPro" id="IPR003477">
    <property type="entry name" value="PemK-like"/>
</dbReference>
<evidence type="ECO:0000313" key="2">
    <source>
        <dbReference type="EMBL" id="GAA4390363.1"/>
    </source>
</evidence>
<feature type="compositionally biased region" description="Low complexity" evidence="1">
    <location>
        <begin position="25"/>
        <end position="45"/>
    </location>
</feature>
<feature type="region of interest" description="Disordered" evidence="1">
    <location>
        <begin position="23"/>
        <end position="85"/>
    </location>
</feature>
<evidence type="ECO:0000256" key="1">
    <source>
        <dbReference type="SAM" id="MobiDB-lite"/>
    </source>
</evidence>
<dbReference type="Pfam" id="PF02452">
    <property type="entry name" value="PemK_toxin"/>
    <property type="match status" value="1"/>
</dbReference>
<proteinExistence type="predicted"/>
<name>A0ABP8JG86_9MICO</name>
<comment type="caution">
    <text evidence="2">The sequence shown here is derived from an EMBL/GenBank/DDBJ whole genome shotgun (WGS) entry which is preliminary data.</text>
</comment>